<evidence type="ECO:0000313" key="2">
    <source>
        <dbReference type="Proteomes" id="UP001626550"/>
    </source>
</evidence>
<protein>
    <submittedName>
        <fullName evidence="1">Uncharacterized protein</fullName>
    </submittedName>
</protein>
<name>A0ABD2PIH8_9PLAT</name>
<evidence type="ECO:0000313" key="1">
    <source>
        <dbReference type="EMBL" id="KAL3307170.1"/>
    </source>
</evidence>
<gene>
    <name evidence="1" type="ORF">Ciccas_014323</name>
</gene>
<sequence length="154" mass="17667">MSVTLLWNWSDLDPIPPDLLANLRIRTRDITRTSRSQTLECDFLSKAYVLDSTVFLANGSVINSPQLRQQLNHKCSRGSPDCDLSELFLHNNGRLDKLHVLFTCLPALQHQQRICADSYLELKCEQDFLIILNALYQSSEFHSDQICPKLAYTQ</sequence>
<accession>A0ABD2PIH8</accession>
<dbReference type="AlphaFoldDB" id="A0ABD2PIH8"/>
<proteinExistence type="predicted"/>
<reference evidence="1 2" key="1">
    <citation type="submission" date="2024-11" db="EMBL/GenBank/DDBJ databases">
        <title>Adaptive evolution of stress response genes in parasites aligns with host niche diversity.</title>
        <authorList>
            <person name="Hahn C."/>
            <person name="Resl P."/>
        </authorList>
    </citation>
    <scope>NUCLEOTIDE SEQUENCE [LARGE SCALE GENOMIC DNA]</scope>
    <source>
        <strain evidence="1">EGGRZ-B1_66</strain>
        <tissue evidence="1">Body</tissue>
    </source>
</reference>
<keyword evidence="2" id="KW-1185">Reference proteome</keyword>
<dbReference type="Proteomes" id="UP001626550">
    <property type="component" value="Unassembled WGS sequence"/>
</dbReference>
<feature type="non-terminal residue" evidence="1">
    <location>
        <position position="154"/>
    </location>
</feature>
<organism evidence="1 2">
    <name type="scientific">Cichlidogyrus casuarinus</name>
    <dbReference type="NCBI Taxonomy" id="1844966"/>
    <lineage>
        <taxon>Eukaryota</taxon>
        <taxon>Metazoa</taxon>
        <taxon>Spiralia</taxon>
        <taxon>Lophotrochozoa</taxon>
        <taxon>Platyhelminthes</taxon>
        <taxon>Monogenea</taxon>
        <taxon>Monopisthocotylea</taxon>
        <taxon>Dactylogyridea</taxon>
        <taxon>Ancyrocephalidae</taxon>
        <taxon>Cichlidogyrus</taxon>
    </lineage>
</organism>
<comment type="caution">
    <text evidence="1">The sequence shown here is derived from an EMBL/GenBank/DDBJ whole genome shotgun (WGS) entry which is preliminary data.</text>
</comment>
<dbReference type="EMBL" id="JBJKFK010008117">
    <property type="protein sequence ID" value="KAL3307170.1"/>
    <property type="molecule type" value="Genomic_DNA"/>
</dbReference>